<proteinExistence type="predicted"/>
<feature type="signal peptide" evidence="2">
    <location>
        <begin position="1"/>
        <end position="28"/>
    </location>
</feature>
<name>A0ABS9HN18_9GAMM</name>
<evidence type="ECO:0000256" key="2">
    <source>
        <dbReference type="SAM" id="SignalP"/>
    </source>
</evidence>
<keyword evidence="4" id="KW-1185">Reference proteome</keyword>
<dbReference type="EMBL" id="JAKJPO010000001">
    <property type="protein sequence ID" value="MCF7220409.1"/>
    <property type="molecule type" value="Genomic_DNA"/>
</dbReference>
<evidence type="ECO:0000313" key="3">
    <source>
        <dbReference type="EMBL" id="MCF7220409.1"/>
    </source>
</evidence>
<feature type="region of interest" description="Disordered" evidence="1">
    <location>
        <begin position="24"/>
        <end position="103"/>
    </location>
</feature>
<comment type="caution">
    <text evidence="3">The sequence shown here is derived from an EMBL/GenBank/DDBJ whole genome shotgun (WGS) entry which is preliminary data.</text>
</comment>
<sequence>MNTTDSRPASLAAAFAIALALSPSTASAQDPHAHRHDAATDVDHDTQTHADHGSTSHDPSRDGQDAGTGKPDHSGMDHSGMSHSQVGDAADQRPATQRPRTPIPAVTDADRAAAFPELHAHASHGDSIHSYWSLDRLEAWDADEDGTGSAWEALAWVGGDIKRLWLRSEGERTSAAGTEAADLEVLYGRSVSPWWDVVAGVRHDFGGEGPSQSFAAFGVQGLAPYKFEVSATGYIGESGQTAAQFEIEYDTLISNRLILQWSAEAELYGKDDPARGIGSGLSSFEAGARLRYEIGRRFAPYVGVSWEKAYGGSADLRRAHGEGIEDTRLVAGVRLWF</sequence>
<evidence type="ECO:0000256" key="1">
    <source>
        <dbReference type="SAM" id="MobiDB-lite"/>
    </source>
</evidence>
<feature type="compositionally biased region" description="Basic and acidic residues" evidence="1">
    <location>
        <begin position="36"/>
        <end position="76"/>
    </location>
</feature>
<accession>A0ABS9HN18</accession>
<dbReference type="RefSeq" id="WP_237052795.1">
    <property type="nucleotide sequence ID" value="NZ_JAKJPO010000001.1"/>
</dbReference>
<reference evidence="3 4" key="1">
    <citation type="submission" date="2022-01" db="EMBL/GenBank/DDBJ databases">
        <title>Lysobacter chinensis sp. nov., a bacterium isolated from cow dung compost.</title>
        <authorList>
            <person name="Liu Y."/>
        </authorList>
    </citation>
    <scope>NUCLEOTIDE SEQUENCE [LARGE SCALE GENOMIC DNA]</scope>
    <source>
        <strain evidence="3 4">TLK-CK17</strain>
    </source>
</reference>
<keyword evidence="2" id="KW-0732">Signal</keyword>
<organism evidence="3 4">
    <name type="scientific">Marilutibacter chinensis</name>
    <dbReference type="NCBI Taxonomy" id="2912247"/>
    <lineage>
        <taxon>Bacteria</taxon>
        <taxon>Pseudomonadati</taxon>
        <taxon>Pseudomonadota</taxon>
        <taxon>Gammaproteobacteria</taxon>
        <taxon>Lysobacterales</taxon>
        <taxon>Lysobacteraceae</taxon>
        <taxon>Marilutibacter</taxon>
    </lineage>
</organism>
<dbReference type="Proteomes" id="UP001430796">
    <property type="component" value="Unassembled WGS sequence"/>
</dbReference>
<reference evidence="3 4" key="3">
    <citation type="submission" date="2022-01" db="EMBL/GenBank/DDBJ databases">
        <authorList>
            <person name="Zhou L.Y."/>
        </authorList>
    </citation>
    <scope>NUCLEOTIDE SEQUENCE [LARGE SCALE GENOMIC DNA]</scope>
    <source>
        <strain evidence="3 4">TLK-CK17</strain>
    </source>
</reference>
<reference evidence="4" key="2">
    <citation type="submission" date="2022-01" db="EMBL/GenBank/DDBJ databases">
        <title>Lysobacter chinensis sp. nov., a bacterium isolated from cow dung compost.</title>
        <authorList>
            <person name="Zhou L.Y."/>
        </authorList>
    </citation>
    <scope>NUCLEOTIDE SEQUENCE [LARGE SCALE GENOMIC DNA]</scope>
    <source>
        <strain evidence="4">TLK-CK17</strain>
    </source>
</reference>
<protein>
    <submittedName>
        <fullName evidence="3">Copper resistance protein B</fullName>
    </submittedName>
</protein>
<feature type="chain" id="PRO_5047174445" evidence="2">
    <location>
        <begin position="29"/>
        <end position="337"/>
    </location>
</feature>
<evidence type="ECO:0000313" key="4">
    <source>
        <dbReference type="Proteomes" id="UP001430796"/>
    </source>
</evidence>
<gene>
    <name evidence="3" type="ORF">L3V18_01190</name>
</gene>
<dbReference type="Pfam" id="PF05275">
    <property type="entry name" value="CopB"/>
    <property type="match status" value="1"/>
</dbReference>
<dbReference type="InterPro" id="IPR007939">
    <property type="entry name" value="Cu-R_B_prcur"/>
</dbReference>